<sequence>MFLFKRRKRKYSLCSESFLREKSQTIATSHALSPKDSSYEKAVGKLERRGSLPMVSRSLEDNMDATSGTFKLSSIQNFFSKKTLKGTLKRTKSATKLDRKRTAPGALDGSESENRLVSTLRRSMSLSRLTRRRRPKIGEMGVDTNTPVRNLINSRLRTSRSHESLLHPLSSMHSVDLSAPDIQIKPLHSSILGQDHCFQVSTSNGTKYYSCRTAEERQKWIECLRKTVHPNQEQSRRTDNSFQLWILEAKNVTSKKRYFCEVCLDRTLYARTSSKSKGEILFWGENFDFNNLPAIETVTVNIYREADKKKKKDKNQLIGYVNIPVDELNNRQLVEKWYTASSGTVGRAAKENKSDLPLVRLKARYQTVQILPMDTYQEFIQYLSTDYMCLVEVLEPVISVKAKEEIAMSMVRIMQRLGKADHFLPDIVMGEIDKLDNEHLTFRGNSIATKSIEAYMKLVGEKYLQDTLGEFVRSMLESTDDCEPDPTKVTNNNVLQRHQASLVMYCEMAWVKIINSACYFPRELKDVFAQFRDRCVNRKREDVSDNLISASIFLRFLCPSIMSPSLFGLTQEFPQDKAARNLTLIAKTIQNLANFTKFGGKEEYMVFMNDFVEREWGTMKQFLTKISNQEKAPELMEYDGYIDLGKELSIMHSLLVESLEKLNEATEIKLARLRTILATVSEALKNPEPTPKKPALNNVQIYDNLMNINNGRQVHTEMHTQENIIHTAVPSSPYTNQAGNRRPVAPDLNSTDDYVLFHDFKENSRRFDVSSRTNVTAERSVVDQSWNDILHAAELVNGEYVDLISYMDDVVGEEKRGRATTDQNMKGSQTSISQLSTVASSGYQSFGYSQSSSPVDSLVPNDGDNGKSPPLAQPLSFANPMYHHKHAQSTPKCSTPRRDSSASSLSSMDEKDSISSRQLVTKQTTGKPYTPQQVRASTQRVMVSSSSSESIATPPRDRRQVRKPPMESPSHYARVNPSPKVEKSIQNGQSALECQPASFNDLALQSLILSQSHDSSLMGRKRYELRRTATDTSISYRQPPSAKEQPIVPSSMSMQTMPTSTSPDDSLSAKSPDSPRGVTSPSRRPSLPQTGVHMGIRSVQRKINDQDKTKIEYEHELNHLRQQLFEAERRLREAEEQLSGHAEHDQQVAQEWQKKLEESEEKLRQQQAEKDQQMKNIIQRLISVEEELRREHAEMQKLVTQKQKIVEAQERRIQSLDSANTRLMTALSQLKERYQGVGKNGVISPWNHQGQVCAV</sequence>
<dbReference type="InParanoid" id="A0A1S3JQW4"/>
<dbReference type="SMART" id="SM00239">
    <property type="entry name" value="C2"/>
    <property type="match status" value="1"/>
</dbReference>
<dbReference type="GO" id="GO:0005096">
    <property type="term" value="F:GTPase activator activity"/>
    <property type="evidence" value="ECO:0007669"/>
    <property type="project" value="UniProtKB-KW"/>
</dbReference>
<dbReference type="KEGG" id="lak:106175351"/>
<dbReference type="PANTHER" id="PTHR10194:SF60">
    <property type="entry name" value="RAS GTPASE-ACTIVATING PROTEIN RASKOL"/>
    <property type="match status" value="1"/>
</dbReference>
<dbReference type="CDD" id="cd04013">
    <property type="entry name" value="C2_SynGAP_like"/>
    <property type="match status" value="1"/>
</dbReference>
<dbReference type="PROSITE" id="PS50018">
    <property type="entry name" value="RAS_GTPASE_ACTIV_2"/>
    <property type="match status" value="1"/>
</dbReference>
<dbReference type="InterPro" id="IPR001936">
    <property type="entry name" value="RasGAP_dom"/>
</dbReference>
<dbReference type="PANTHER" id="PTHR10194">
    <property type="entry name" value="RAS GTPASE-ACTIVATING PROTEINS"/>
    <property type="match status" value="1"/>
</dbReference>
<feature type="region of interest" description="Disordered" evidence="2">
    <location>
        <begin position="1133"/>
        <end position="1171"/>
    </location>
</feature>
<dbReference type="InterPro" id="IPR000008">
    <property type="entry name" value="C2_dom"/>
</dbReference>
<protein>
    <submittedName>
        <fullName evidence="7">Ras GTPase-activating protein nGAP isoform X1</fullName>
    </submittedName>
</protein>
<feature type="domain" description="PH" evidence="3">
    <location>
        <begin position="195"/>
        <end position="229"/>
    </location>
</feature>
<evidence type="ECO:0000313" key="6">
    <source>
        <dbReference type="Proteomes" id="UP000085678"/>
    </source>
</evidence>
<dbReference type="Pfam" id="PF00168">
    <property type="entry name" value="C2"/>
    <property type="match status" value="1"/>
</dbReference>
<dbReference type="STRING" id="7574.A0A1S3JQW4"/>
<dbReference type="InterPro" id="IPR008936">
    <property type="entry name" value="Rho_GTPase_activation_prot"/>
</dbReference>
<evidence type="ECO:0000259" key="4">
    <source>
        <dbReference type="PROSITE" id="PS50004"/>
    </source>
</evidence>
<dbReference type="InterPro" id="IPR021887">
    <property type="entry name" value="DAB2P_C"/>
</dbReference>
<feature type="region of interest" description="Disordered" evidence="2">
    <location>
        <begin position="1030"/>
        <end position="1103"/>
    </location>
</feature>
<dbReference type="InterPro" id="IPR035892">
    <property type="entry name" value="C2_domain_sf"/>
</dbReference>
<dbReference type="GeneID" id="106175351"/>
<feature type="domain" description="Ras-GAP" evidence="5">
    <location>
        <begin position="402"/>
        <end position="594"/>
    </location>
</feature>
<reference evidence="7" key="1">
    <citation type="submission" date="2025-08" db="UniProtKB">
        <authorList>
            <consortium name="RefSeq"/>
        </authorList>
    </citation>
    <scope>IDENTIFICATION</scope>
    <source>
        <tissue evidence="7">Gonads</tissue>
    </source>
</reference>
<dbReference type="Pfam" id="PF00616">
    <property type="entry name" value="RasGAP"/>
    <property type="match status" value="2"/>
</dbReference>
<feature type="compositionally biased region" description="Low complexity" evidence="2">
    <location>
        <begin position="1049"/>
        <end position="1063"/>
    </location>
</feature>
<dbReference type="RefSeq" id="XP_013412783.1">
    <property type="nucleotide sequence ID" value="XM_013557329.1"/>
</dbReference>
<dbReference type="Pfam" id="PF25321">
    <property type="entry name" value="PH_RASGAP"/>
    <property type="match status" value="1"/>
</dbReference>
<dbReference type="PROSITE" id="PS50003">
    <property type="entry name" value="PH_DOMAIN"/>
    <property type="match status" value="1"/>
</dbReference>
<evidence type="ECO:0000259" key="3">
    <source>
        <dbReference type="PROSITE" id="PS50003"/>
    </source>
</evidence>
<dbReference type="CDD" id="cd05136">
    <property type="entry name" value="RasGAP_DAB2IP"/>
    <property type="match status" value="1"/>
</dbReference>
<feature type="compositionally biased region" description="Polar residues" evidence="2">
    <location>
        <begin position="918"/>
        <end position="943"/>
    </location>
</feature>
<dbReference type="SMART" id="SM00233">
    <property type="entry name" value="PH"/>
    <property type="match status" value="1"/>
</dbReference>
<dbReference type="Gene3D" id="1.10.506.10">
    <property type="entry name" value="GTPase Activation - p120gap, domain 1"/>
    <property type="match status" value="2"/>
</dbReference>
<dbReference type="Pfam" id="PF12004">
    <property type="entry name" value="DAB2P_C"/>
    <property type="match status" value="1"/>
</dbReference>
<dbReference type="OrthoDB" id="5572587at2759"/>
<evidence type="ECO:0000256" key="2">
    <source>
        <dbReference type="SAM" id="MobiDB-lite"/>
    </source>
</evidence>
<dbReference type="InterPro" id="IPR057606">
    <property type="entry name" value="SynGAP1-like_PH"/>
</dbReference>
<proteinExistence type="predicted"/>
<evidence type="ECO:0000313" key="7">
    <source>
        <dbReference type="RefSeq" id="XP_013412783.1"/>
    </source>
</evidence>
<dbReference type="InterPro" id="IPR011993">
    <property type="entry name" value="PH-like_dom_sf"/>
</dbReference>
<keyword evidence="6" id="KW-1185">Reference proteome</keyword>
<dbReference type="SUPFAM" id="SSF48350">
    <property type="entry name" value="GTPase activation domain, GAP"/>
    <property type="match status" value="1"/>
</dbReference>
<feature type="compositionally biased region" description="Basic and acidic residues" evidence="2">
    <location>
        <begin position="1141"/>
        <end position="1171"/>
    </location>
</feature>
<organism evidence="6 7">
    <name type="scientific">Lingula anatina</name>
    <name type="common">Brachiopod</name>
    <name type="synonym">Lingula unguis</name>
    <dbReference type="NCBI Taxonomy" id="7574"/>
    <lineage>
        <taxon>Eukaryota</taxon>
        <taxon>Metazoa</taxon>
        <taxon>Spiralia</taxon>
        <taxon>Lophotrochozoa</taxon>
        <taxon>Brachiopoda</taxon>
        <taxon>Linguliformea</taxon>
        <taxon>Lingulata</taxon>
        <taxon>Lingulida</taxon>
        <taxon>Linguloidea</taxon>
        <taxon>Lingulidae</taxon>
        <taxon>Lingula</taxon>
    </lineage>
</organism>
<feature type="region of interest" description="Disordered" evidence="2">
    <location>
        <begin position="849"/>
        <end position="989"/>
    </location>
</feature>
<dbReference type="SUPFAM" id="SSF50729">
    <property type="entry name" value="PH domain-like"/>
    <property type="match status" value="1"/>
</dbReference>
<dbReference type="AlphaFoldDB" id="A0A1S3JQW4"/>
<dbReference type="SMART" id="SM00323">
    <property type="entry name" value="RasGAP"/>
    <property type="match status" value="1"/>
</dbReference>
<feature type="region of interest" description="Disordered" evidence="2">
    <location>
        <begin position="89"/>
        <end position="113"/>
    </location>
</feature>
<dbReference type="SUPFAM" id="SSF49562">
    <property type="entry name" value="C2 domain (Calcium/lipid-binding domain, CaLB)"/>
    <property type="match status" value="1"/>
</dbReference>
<evidence type="ECO:0000256" key="1">
    <source>
        <dbReference type="ARBA" id="ARBA00022468"/>
    </source>
</evidence>
<dbReference type="PROSITE" id="PS50004">
    <property type="entry name" value="C2"/>
    <property type="match status" value="1"/>
</dbReference>
<accession>A0A1S3JQW4</accession>
<evidence type="ECO:0000259" key="5">
    <source>
        <dbReference type="PROSITE" id="PS50018"/>
    </source>
</evidence>
<dbReference type="Gene3D" id="2.30.29.30">
    <property type="entry name" value="Pleckstrin-homology domain (PH domain)/Phosphotyrosine-binding domain (PTB)"/>
    <property type="match status" value="1"/>
</dbReference>
<dbReference type="InterPro" id="IPR001849">
    <property type="entry name" value="PH_domain"/>
</dbReference>
<dbReference type="Proteomes" id="UP000085678">
    <property type="component" value="Unplaced"/>
</dbReference>
<dbReference type="InterPro" id="IPR039360">
    <property type="entry name" value="Ras_GTPase"/>
</dbReference>
<feature type="domain" description="C2" evidence="4">
    <location>
        <begin position="220"/>
        <end position="338"/>
    </location>
</feature>
<gene>
    <name evidence="7" type="primary">LOC106175351</name>
</gene>
<name>A0A1S3JQW4_LINAN</name>
<keyword evidence="1" id="KW-0343">GTPase activation</keyword>
<feature type="compositionally biased region" description="Polar residues" evidence="2">
    <location>
        <begin position="1064"/>
        <end position="1089"/>
    </location>
</feature>
<dbReference type="Gene3D" id="2.60.40.150">
    <property type="entry name" value="C2 domain"/>
    <property type="match status" value="1"/>
</dbReference>